<organism evidence="1 2">
    <name type="scientific">Mycobacterium timonense</name>
    <dbReference type="NCBI Taxonomy" id="701043"/>
    <lineage>
        <taxon>Bacteria</taxon>
        <taxon>Bacillati</taxon>
        <taxon>Actinomycetota</taxon>
        <taxon>Actinomycetes</taxon>
        <taxon>Mycobacteriales</taxon>
        <taxon>Mycobacteriaceae</taxon>
        <taxon>Mycobacterium</taxon>
        <taxon>Mycobacterium avium complex (MAC)</taxon>
    </lineage>
</organism>
<sequence>MIIVTTTITNVQKVSTGQLLRNTTGINVAFPGFVDALINAEDMWVRSDMGTGFDAERRMKNTPYLSTYDTPLRNYYDDAL</sequence>
<protein>
    <submittedName>
        <fullName evidence="1">Uncharacterized protein</fullName>
    </submittedName>
</protein>
<evidence type="ECO:0000313" key="1">
    <source>
        <dbReference type="EMBL" id="ORB76389.1"/>
    </source>
</evidence>
<dbReference type="Proteomes" id="UP000192847">
    <property type="component" value="Unassembled WGS sequence"/>
</dbReference>
<gene>
    <name evidence="1" type="ORF">BST46_30410</name>
</gene>
<keyword evidence="2" id="KW-1185">Reference proteome</keyword>
<accession>A0ABX3TC67</accession>
<comment type="caution">
    <text evidence="1">The sequence shown here is derived from an EMBL/GenBank/DDBJ whole genome shotgun (WGS) entry which is preliminary data.</text>
</comment>
<feature type="non-terminal residue" evidence="1">
    <location>
        <position position="80"/>
    </location>
</feature>
<dbReference type="EMBL" id="MVIL01000899">
    <property type="protein sequence ID" value="ORB76389.1"/>
    <property type="molecule type" value="Genomic_DNA"/>
</dbReference>
<evidence type="ECO:0000313" key="2">
    <source>
        <dbReference type="Proteomes" id="UP000192847"/>
    </source>
</evidence>
<proteinExistence type="predicted"/>
<name>A0ABX3TC67_9MYCO</name>
<reference evidence="1 2" key="1">
    <citation type="submission" date="2017-02" db="EMBL/GenBank/DDBJ databases">
        <title>The new phylogeny of genus Mycobacterium.</title>
        <authorList>
            <person name="Tortoli E."/>
            <person name="Trovato A."/>
            <person name="Cirillo D.M."/>
        </authorList>
    </citation>
    <scope>NUCLEOTIDE SEQUENCE [LARGE SCALE GENOMIC DNA]</scope>
    <source>
        <strain evidence="1 2">CCUG 56329</strain>
    </source>
</reference>